<feature type="compositionally biased region" description="Basic and acidic residues" evidence="1">
    <location>
        <begin position="282"/>
        <end position="294"/>
    </location>
</feature>
<keyword evidence="2" id="KW-0472">Membrane</keyword>
<feature type="transmembrane region" description="Helical" evidence="2">
    <location>
        <begin position="376"/>
        <end position="397"/>
    </location>
</feature>
<evidence type="ECO:0000256" key="1">
    <source>
        <dbReference type="SAM" id="MobiDB-lite"/>
    </source>
</evidence>
<feature type="region of interest" description="Disordered" evidence="1">
    <location>
        <begin position="282"/>
        <end position="323"/>
    </location>
</feature>
<feature type="compositionally biased region" description="Low complexity" evidence="1">
    <location>
        <begin position="304"/>
        <end position="316"/>
    </location>
</feature>
<protein>
    <submittedName>
        <fullName evidence="3">Uncharacterized protein</fullName>
    </submittedName>
</protein>
<dbReference type="AlphaFoldDB" id="A0AAP2YXV8"/>
<keyword evidence="2" id="KW-1133">Transmembrane helix</keyword>
<proteinExistence type="predicted"/>
<feature type="transmembrane region" description="Helical" evidence="2">
    <location>
        <begin position="156"/>
        <end position="186"/>
    </location>
</feature>
<feature type="transmembrane region" description="Helical" evidence="2">
    <location>
        <begin position="531"/>
        <end position="553"/>
    </location>
</feature>
<feature type="transmembrane region" description="Helical" evidence="2">
    <location>
        <begin position="418"/>
        <end position="439"/>
    </location>
</feature>
<feature type="transmembrane region" description="Helical" evidence="2">
    <location>
        <begin position="198"/>
        <end position="222"/>
    </location>
</feature>
<comment type="caution">
    <text evidence="3">The sequence shown here is derived from an EMBL/GenBank/DDBJ whole genome shotgun (WGS) entry which is preliminary data.</text>
</comment>
<evidence type="ECO:0000313" key="4">
    <source>
        <dbReference type="Proteomes" id="UP001321018"/>
    </source>
</evidence>
<reference evidence="3" key="1">
    <citation type="submission" date="2022-09" db="EMBL/GenBank/DDBJ databases">
        <title>Enrichment on poylsaccharides allowed isolation of novel metabolic and taxonomic groups of Haloarchaea.</title>
        <authorList>
            <person name="Sorokin D.Y."/>
            <person name="Elcheninov A.G."/>
            <person name="Khizhniak T.V."/>
            <person name="Kolganova T.V."/>
            <person name="Kublanov I.V."/>
        </authorList>
    </citation>
    <scope>NUCLEOTIDE SEQUENCE</scope>
    <source>
        <strain evidence="3">AArc-xg1-1</strain>
    </source>
</reference>
<feature type="transmembrane region" description="Helical" evidence="2">
    <location>
        <begin position="242"/>
        <end position="267"/>
    </location>
</feature>
<feature type="transmembrane region" description="Helical" evidence="2">
    <location>
        <begin position="496"/>
        <end position="519"/>
    </location>
</feature>
<sequence>MRRAATIALVAAVRHRVELRRRRDHPQLGLAVFLGAAVGTLFVVGSLPIPYYEAFWPEPGAFHYGTLVADEPDRVLVRAREIAAIALVVIAGLAGLSATTSEDWDSPPVELLTAVPLPTAILGVLGDELLESSWFVVPVAVAGSLAFAAGTGQPVVLVGVLFGSLVIVATGLVIGTAIGIGTRAAIRGSPRLYRSRNAVGFVALFVTFVGLVASRTAGGALARTPLGWYGDLLLVTTAGVDATLAYGVVATVASGVSLAAALAVVVVSARVLWFAEVDHDHDHSHERERDDRSHTSATETNGVDTESTASTATDSSVQSPLETTLGHVLSRPTMAVTRATWRRIRRSPNALVFVVLPFAIVGPATANVAIQWPQLVPVLVTLYAAAAVGLGTTLNPIGNERIALPAILTTPTGRRSVLRGHAVAALVPGVPTAVTVAIVAGSVTGYSVGQLAALVVVAVALTVGGVGVSLGIGSFLPNLKGPTAASLSPPELYAMVGYLFAMSLLSTPAFAGFAAIGSGNANPSELPTLPIYGPAFAVVVTVLLAGSVGFAGYRYAARTLDRYEAGGE</sequence>
<feature type="transmembrane region" description="Helical" evidence="2">
    <location>
        <begin position="451"/>
        <end position="476"/>
    </location>
</feature>
<dbReference type="EMBL" id="JAOPKA010000003">
    <property type="protein sequence ID" value="MCU4741032.1"/>
    <property type="molecule type" value="Genomic_DNA"/>
</dbReference>
<feature type="transmembrane region" description="Helical" evidence="2">
    <location>
        <begin position="350"/>
        <end position="370"/>
    </location>
</feature>
<feature type="transmembrane region" description="Helical" evidence="2">
    <location>
        <begin position="26"/>
        <end position="47"/>
    </location>
</feature>
<evidence type="ECO:0000256" key="2">
    <source>
        <dbReference type="SAM" id="Phobius"/>
    </source>
</evidence>
<keyword evidence="2" id="KW-0812">Transmembrane</keyword>
<name>A0AAP2YXV8_9EURY</name>
<accession>A0AAP2YXV8</accession>
<gene>
    <name evidence="3" type="ORF">OB960_06405</name>
</gene>
<dbReference type="RefSeq" id="WP_338002868.1">
    <property type="nucleotide sequence ID" value="NZ_JAOPKA010000003.1"/>
</dbReference>
<dbReference type="Proteomes" id="UP001321018">
    <property type="component" value="Unassembled WGS sequence"/>
</dbReference>
<evidence type="ECO:0000313" key="3">
    <source>
        <dbReference type="EMBL" id="MCU4741032.1"/>
    </source>
</evidence>
<organism evidence="3 4">
    <name type="scientific">Natronoglomus mannanivorans</name>
    <dbReference type="NCBI Taxonomy" id="2979990"/>
    <lineage>
        <taxon>Archaea</taxon>
        <taxon>Methanobacteriati</taxon>
        <taxon>Methanobacteriota</taxon>
        <taxon>Stenosarchaea group</taxon>
        <taxon>Halobacteria</taxon>
        <taxon>Halobacteriales</taxon>
        <taxon>Natrialbaceae</taxon>
        <taxon>Natronoglomus</taxon>
    </lineage>
</organism>